<evidence type="ECO:0000313" key="1">
    <source>
        <dbReference type="Proteomes" id="UP000887579"/>
    </source>
</evidence>
<proteinExistence type="predicted"/>
<dbReference type="WBParaSite" id="ES5_v2.g18545.t1">
    <property type="protein sequence ID" value="ES5_v2.g18545.t1"/>
    <property type="gene ID" value="ES5_v2.g18545"/>
</dbReference>
<organism evidence="1 2">
    <name type="scientific">Panagrolaimus sp. ES5</name>
    <dbReference type="NCBI Taxonomy" id="591445"/>
    <lineage>
        <taxon>Eukaryota</taxon>
        <taxon>Metazoa</taxon>
        <taxon>Ecdysozoa</taxon>
        <taxon>Nematoda</taxon>
        <taxon>Chromadorea</taxon>
        <taxon>Rhabditida</taxon>
        <taxon>Tylenchina</taxon>
        <taxon>Panagrolaimomorpha</taxon>
        <taxon>Panagrolaimoidea</taxon>
        <taxon>Panagrolaimidae</taxon>
        <taxon>Panagrolaimus</taxon>
    </lineage>
</organism>
<accession>A0AC34FP69</accession>
<dbReference type="Proteomes" id="UP000887579">
    <property type="component" value="Unplaced"/>
</dbReference>
<reference evidence="2" key="1">
    <citation type="submission" date="2022-11" db="UniProtKB">
        <authorList>
            <consortium name="WormBaseParasite"/>
        </authorList>
    </citation>
    <scope>IDENTIFICATION</scope>
</reference>
<sequence>MSQVAITWILVGVQCVIVAVGVVEEMPEAGFEPHFLPKRMFLVCTSSSFAFMTPFLWNLFLISLCTLYAVKTRNLPENFNEAKFIGFTMYCTLVVWVAFIVLHLGTLNKALTMSFSFSLSASIALILLFFPKLYIILFHPEKNVRASYTTTKLIRCHFGNSQGMSDSKHFSSNKTRNSSQSISIRSSSGPTRTASLHIVNQSTTPLPPTSVSSPHGRHDASTQTEMLSKFLRTFSVMGGSGGGGHHPSRRKTMDEDVKQLIDSCIRYQDERINSSNIQNLLLEEEENNEEDVGSVLASSIERGMRTVLSTVSRTSKLPSQSNEIALTVPSRTSSTIPSTPNLSGRGTPSNENFEQ</sequence>
<evidence type="ECO:0000313" key="2">
    <source>
        <dbReference type="WBParaSite" id="ES5_v2.g18545.t1"/>
    </source>
</evidence>
<name>A0AC34FP69_9BILA</name>
<protein>
    <submittedName>
        <fullName evidence="2">G-protein coupled receptors family 3 profile domain-containing protein</fullName>
    </submittedName>
</protein>